<organism evidence="3">
    <name type="scientific">Opuntia streptacantha</name>
    <name type="common">Prickly pear cactus</name>
    <name type="synonym">Opuntia cardona</name>
    <dbReference type="NCBI Taxonomy" id="393608"/>
    <lineage>
        <taxon>Eukaryota</taxon>
        <taxon>Viridiplantae</taxon>
        <taxon>Streptophyta</taxon>
        <taxon>Embryophyta</taxon>
        <taxon>Tracheophyta</taxon>
        <taxon>Spermatophyta</taxon>
        <taxon>Magnoliopsida</taxon>
        <taxon>eudicotyledons</taxon>
        <taxon>Gunneridae</taxon>
        <taxon>Pentapetalae</taxon>
        <taxon>Caryophyllales</taxon>
        <taxon>Cactineae</taxon>
        <taxon>Cactaceae</taxon>
        <taxon>Opuntioideae</taxon>
        <taxon>Opuntia</taxon>
    </lineage>
</organism>
<name>A0A7C8Z9G1_OPUST</name>
<accession>A0A7C8Z9G1</accession>
<proteinExistence type="predicted"/>
<evidence type="ECO:0000256" key="2">
    <source>
        <dbReference type="SAM" id="Phobius"/>
    </source>
</evidence>
<sequence>MLAVRGGRSSTVGWDGGWRRQRESRRKGSKNRGADRGARPQVLNPIRLFPLKKERIHIYSEIAMGCCCFLPTILHRLLSGSFPFSLLYDCVKVGLSKVAKSYVDKFLSIINCIIVILITFIIYYHYHTYSLLLCFSLFLSLLLLLFLFFFFVLLFLIIIIIVINSTIPIYIVINNSITE</sequence>
<feature type="transmembrane region" description="Helical" evidence="2">
    <location>
        <begin position="106"/>
        <end position="124"/>
    </location>
</feature>
<dbReference type="EMBL" id="GISG01101369">
    <property type="protein sequence ID" value="MBA4636652.1"/>
    <property type="molecule type" value="Transcribed_RNA"/>
</dbReference>
<reference evidence="3" key="2">
    <citation type="submission" date="2020-07" db="EMBL/GenBank/DDBJ databases">
        <authorList>
            <person name="Vera ALvarez R."/>
            <person name="Arias-Moreno D.M."/>
            <person name="Jimenez-Jacinto V."/>
            <person name="Jimenez-Bremont J.F."/>
            <person name="Swaminathan K."/>
            <person name="Moose S.P."/>
            <person name="Guerrero-Gonzalez M.L."/>
            <person name="Marino-Ramirez L."/>
            <person name="Landsman D."/>
            <person name="Rodriguez-Kessler M."/>
            <person name="Delgado-Sanchez P."/>
        </authorList>
    </citation>
    <scope>NUCLEOTIDE SEQUENCE</scope>
    <source>
        <tissue evidence="3">Cladode</tissue>
    </source>
</reference>
<reference evidence="3" key="1">
    <citation type="journal article" date="2013" name="J. Plant Res.">
        <title>Effect of fungi and light on seed germination of three Opuntia species from semiarid lands of central Mexico.</title>
        <authorList>
            <person name="Delgado-Sanchez P."/>
            <person name="Jimenez-Bremont J.F."/>
            <person name="Guerrero-Gonzalez Mde L."/>
            <person name="Flores J."/>
        </authorList>
    </citation>
    <scope>NUCLEOTIDE SEQUENCE</scope>
    <source>
        <tissue evidence="3">Cladode</tissue>
    </source>
</reference>
<feature type="transmembrane region" description="Helical" evidence="2">
    <location>
        <begin position="131"/>
        <end position="163"/>
    </location>
</feature>
<keyword evidence="2" id="KW-0812">Transmembrane</keyword>
<evidence type="ECO:0000313" key="3">
    <source>
        <dbReference type="EMBL" id="MBA4636653.1"/>
    </source>
</evidence>
<keyword evidence="2" id="KW-0472">Membrane</keyword>
<evidence type="ECO:0000256" key="1">
    <source>
        <dbReference type="SAM" id="MobiDB-lite"/>
    </source>
</evidence>
<protein>
    <submittedName>
        <fullName evidence="3">Uncharacterized protein</fullName>
    </submittedName>
</protein>
<feature type="region of interest" description="Disordered" evidence="1">
    <location>
        <begin position="1"/>
        <end position="38"/>
    </location>
</feature>
<feature type="transmembrane region" description="Helical" evidence="2">
    <location>
        <begin position="56"/>
        <end position="78"/>
    </location>
</feature>
<dbReference type="EMBL" id="GISG01101370">
    <property type="protein sequence ID" value="MBA4636653.1"/>
    <property type="molecule type" value="Transcribed_RNA"/>
</dbReference>
<keyword evidence="2" id="KW-1133">Transmembrane helix</keyword>
<dbReference type="AlphaFoldDB" id="A0A7C8Z9G1"/>